<protein>
    <submittedName>
        <fullName evidence="1">Uncharacterized protein</fullName>
    </submittedName>
</protein>
<sequence length="297" mass="32452">MPRSTWEALPAPVRAAIERETGDVREAVLPSAGRNSDFSATLHTASGAVFCKGIADADGKRGRMHRHEAAVNAALPVSVAPRLLWHIEANGWLLLGFEHSPGRHLDLSPTSPDLAATRDAVTAMADGLATVSVDAPALADQWARLAAWRRLAKDVPSDLDPWARDHLDQLTTWEAAAIDLVAGNTLAHTDLHALNMLVHDRKVRIVDWAWSRHANAAVDPAFLITRLIEAGHTPADAEAWAQELPPWQQAPSETRTALAVAIWGIWEYLERHLPLAHRAALTAAAREWARFRLADVP</sequence>
<keyword evidence="2" id="KW-1185">Reference proteome</keyword>
<dbReference type="Proteomes" id="UP000399805">
    <property type="component" value="Unassembled WGS sequence"/>
</dbReference>
<dbReference type="SUPFAM" id="SSF56112">
    <property type="entry name" value="Protein kinase-like (PK-like)"/>
    <property type="match status" value="1"/>
</dbReference>
<evidence type="ECO:0000313" key="2">
    <source>
        <dbReference type="Proteomes" id="UP000399805"/>
    </source>
</evidence>
<evidence type="ECO:0000313" key="1">
    <source>
        <dbReference type="EMBL" id="VVJ21494.1"/>
    </source>
</evidence>
<name>A0A6I8LU03_9PSEU</name>
<dbReference type="AlphaFoldDB" id="A0A6I8LU03"/>
<dbReference type="RefSeq" id="WP_155546442.1">
    <property type="nucleotide sequence ID" value="NZ_CABVGP010000002.1"/>
</dbReference>
<dbReference type="InterPro" id="IPR011009">
    <property type="entry name" value="Kinase-like_dom_sf"/>
</dbReference>
<gene>
    <name evidence="1" type="ORF">AA23TX_06515</name>
</gene>
<reference evidence="1 2" key="1">
    <citation type="submission" date="2019-09" db="EMBL/GenBank/DDBJ databases">
        <authorList>
            <person name="Leyn A S."/>
        </authorList>
    </citation>
    <scope>NUCLEOTIDE SEQUENCE [LARGE SCALE GENOMIC DNA]</scope>
    <source>
        <strain evidence="1">AA231_1</strain>
    </source>
</reference>
<proteinExistence type="predicted"/>
<organism evidence="1 2">
    <name type="scientific">Amycolatopsis camponoti</name>
    <dbReference type="NCBI Taxonomy" id="2606593"/>
    <lineage>
        <taxon>Bacteria</taxon>
        <taxon>Bacillati</taxon>
        <taxon>Actinomycetota</taxon>
        <taxon>Actinomycetes</taxon>
        <taxon>Pseudonocardiales</taxon>
        <taxon>Pseudonocardiaceae</taxon>
        <taxon>Amycolatopsis</taxon>
    </lineage>
</organism>
<dbReference type="EMBL" id="CABVGP010000002">
    <property type="protein sequence ID" value="VVJ21494.1"/>
    <property type="molecule type" value="Genomic_DNA"/>
</dbReference>
<accession>A0A6I8LU03</accession>
<dbReference type="Gene3D" id="3.90.1200.10">
    <property type="match status" value="1"/>
</dbReference>